<dbReference type="InterPro" id="IPR027417">
    <property type="entry name" value="P-loop_NTPase"/>
</dbReference>
<dbReference type="InterPro" id="IPR016032">
    <property type="entry name" value="Sig_transdc_resp-reg_C-effctor"/>
</dbReference>
<dbReference type="RefSeq" id="WP_091390388.1">
    <property type="nucleotide sequence ID" value="NZ_FNUJ01000015.1"/>
</dbReference>
<dbReference type="Proteomes" id="UP000198878">
    <property type="component" value="Unassembled WGS sequence"/>
</dbReference>
<dbReference type="GO" id="GO:0005737">
    <property type="term" value="C:cytoplasm"/>
    <property type="evidence" value="ECO:0007669"/>
    <property type="project" value="TreeGrafter"/>
</dbReference>
<dbReference type="PROSITE" id="PS50043">
    <property type="entry name" value="HTH_LUXR_2"/>
    <property type="match status" value="1"/>
</dbReference>
<sequence>MPGRGPALIGRHGERAALDRLLAGARSGQGQVLVLRGEAGIGKTALLEYAHTQAPGFRVARAAGVESEQVLAYAGLHQLCAPFFDRLDRLPEPQRDALATAFGLSAGPRPTRFLVGLAVLTLLADVAEDQPLLCLVDDAQWLDRMSALVLAFAARRLLAERIAVVFAVREPGHEPDLAGLPDLPVGGLGEAESEALLASVLKGPVDRRVRARIVAETHGNPLALLELPRAWTADGPADGFARPGTLPLAGRIEECFVRQLDPLPADTRRLLLIAAAEPLGDATLLWAAAGKLGLGADPAAAAEATGLIEFGRRIRFRHPLVRSAVYRSAPAPDRQDVHRALADVTDPDLDPDRRAWHRGQATVSPDEDVAADLERSAGRARARGGLVAAAAFLEQAALLTPEPARRAHRELAAAAVTRDAGALEAALGLLDSAAAGPPDAERAAQAEHLRGQIAFDRRRGGDAARLLLRAAERLTPLDANRARETYLEGLAAALWAGADREELVAVAEATRAAPPAPVPPRAVDLVLDALATRLTDGYRAAAPLLSDAVAAVHALDVGTEDTGRLLWLLGNRAGGMIATEAADFAAARAFATRQVQLARDAGALVQLQFALNFLGVNEVLAGELTAAAASAEEDRVIAGATGNAPVGYAAVLLAAFRGREAPAAELFEDTARDASARGQLRLVNFAGYGRAVLYNGLGRHDAALAAAREVFEHDVVGFPGLVTAELAEAASRTGDEELLRTAAARSADRASAIPTAEALGLDARVRALGSTGSDADRLYRESIACFDRTPLRVDLARGHLLYGEWLRREGRRVDARAQLHTAHEQLSAMGAEAFADRARRELQATGETARKRTVETAGELTAQEFQIARLAGEGYSNPEIGTRLFLSPRTVEWHLRKIFSKLGISSRRQLRDVVLAGAGA</sequence>
<feature type="domain" description="HTH luxR-type" evidence="3">
    <location>
        <begin position="853"/>
        <end position="918"/>
    </location>
</feature>
<protein>
    <submittedName>
        <fullName evidence="4">Regulatory protein, luxR family</fullName>
    </submittedName>
</protein>
<dbReference type="GO" id="GO:0004016">
    <property type="term" value="F:adenylate cyclase activity"/>
    <property type="evidence" value="ECO:0007669"/>
    <property type="project" value="TreeGrafter"/>
</dbReference>
<dbReference type="SMART" id="SM00421">
    <property type="entry name" value="HTH_LUXR"/>
    <property type="match status" value="1"/>
</dbReference>
<dbReference type="InterPro" id="IPR041664">
    <property type="entry name" value="AAA_16"/>
</dbReference>
<dbReference type="InterPro" id="IPR036388">
    <property type="entry name" value="WH-like_DNA-bd_sf"/>
</dbReference>
<gene>
    <name evidence="4" type="ORF">SAMN05421837_115126</name>
</gene>
<dbReference type="EMBL" id="FNUJ01000015">
    <property type="protein sequence ID" value="SEF37775.1"/>
    <property type="molecule type" value="Genomic_DNA"/>
</dbReference>
<keyword evidence="2" id="KW-0067">ATP-binding</keyword>
<dbReference type="Pfam" id="PF00196">
    <property type="entry name" value="GerE"/>
    <property type="match status" value="1"/>
</dbReference>
<dbReference type="STRING" id="218821.SAMN05421837_115126"/>
<evidence type="ECO:0000256" key="1">
    <source>
        <dbReference type="ARBA" id="ARBA00022741"/>
    </source>
</evidence>
<keyword evidence="1" id="KW-0547">Nucleotide-binding</keyword>
<evidence type="ECO:0000259" key="3">
    <source>
        <dbReference type="PROSITE" id="PS50043"/>
    </source>
</evidence>
<dbReference type="SUPFAM" id="SSF46894">
    <property type="entry name" value="C-terminal effector domain of the bipartite response regulators"/>
    <property type="match status" value="1"/>
</dbReference>
<dbReference type="Gene3D" id="3.40.50.300">
    <property type="entry name" value="P-loop containing nucleotide triphosphate hydrolases"/>
    <property type="match status" value="1"/>
</dbReference>
<evidence type="ECO:0000313" key="5">
    <source>
        <dbReference type="Proteomes" id="UP000198878"/>
    </source>
</evidence>
<dbReference type="Gene3D" id="1.10.10.10">
    <property type="entry name" value="Winged helix-like DNA-binding domain superfamily/Winged helix DNA-binding domain"/>
    <property type="match status" value="1"/>
</dbReference>
<proteinExistence type="predicted"/>
<dbReference type="CDD" id="cd06170">
    <property type="entry name" value="LuxR_C_like"/>
    <property type="match status" value="1"/>
</dbReference>
<dbReference type="SUPFAM" id="SSF52540">
    <property type="entry name" value="P-loop containing nucleoside triphosphate hydrolases"/>
    <property type="match status" value="1"/>
</dbReference>
<dbReference type="GO" id="GO:0006355">
    <property type="term" value="P:regulation of DNA-templated transcription"/>
    <property type="evidence" value="ECO:0007669"/>
    <property type="project" value="InterPro"/>
</dbReference>
<accession>A0A1H5RHB7</accession>
<name>A0A1H5RHB7_9PSEU</name>
<evidence type="ECO:0000256" key="2">
    <source>
        <dbReference type="ARBA" id="ARBA00022840"/>
    </source>
</evidence>
<evidence type="ECO:0000313" key="4">
    <source>
        <dbReference type="EMBL" id="SEF37775.1"/>
    </source>
</evidence>
<keyword evidence="5" id="KW-1185">Reference proteome</keyword>
<dbReference type="AlphaFoldDB" id="A0A1H5RHB7"/>
<organism evidence="4 5">
    <name type="scientific">Amycolatopsis pretoriensis</name>
    <dbReference type="NCBI Taxonomy" id="218821"/>
    <lineage>
        <taxon>Bacteria</taxon>
        <taxon>Bacillati</taxon>
        <taxon>Actinomycetota</taxon>
        <taxon>Actinomycetes</taxon>
        <taxon>Pseudonocardiales</taxon>
        <taxon>Pseudonocardiaceae</taxon>
        <taxon>Amycolatopsis</taxon>
    </lineage>
</organism>
<dbReference type="Pfam" id="PF13191">
    <property type="entry name" value="AAA_16"/>
    <property type="match status" value="1"/>
</dbReference>
<dbReference type="PANTHER" id="PTHR16305">
    <property type="entry name" value="TESTICULAR SOLUBLE ADENYLYL CYCLASE"/>
    <property type="match status" value="1"/>
</dbReference>
<reference evidence="5" key="1">
    <citation type="submission" date="2016-10" db="EMBL/GenBank/DDBJ databases">
        <authorList>
            <person name="Varghese N."/>
            <person name="Submissions S."/>
        </authorList>
    </citation>
    <scope>NUCLEOTIDE SEQUENCE [LARGE SCALE GENOMIC DNA]</scope>
    <source>
        <strain evidence="5">DSM 44654</strain>
    </source>
</reference>
<dbReference type="PANTHER" id="PTHR16305:SF35">
    <property type="entry name" value="TRANSCRIPTIONAL ACTIVATOR DOMAIN"/>
    <property type="match status" value="1"/>
</dbReference>
<dbReference type="GO" id="GO:0005524">
    <property type="term" value="F:ATP binding"/>
    <property type="evidence" value="ECO:0007669"/>
    <property type="project" value="UniProtKB-KW"/>
</dbReference>
<dbReference type="PRINTS" id="PR00038">
    <property type="entry name" value="HTHLUXR"/>
</dbReference>
<dbReference type="InterPro" id="IPR000792">
    <property type="entry name" value="Tscrpt_reg_LuxR_C"/>
</dbReference>
<dbReference type="GO" id="GO:0003677">
    <property type="term" value="F:DNA binding"/>
    <property type="evidence" value="ECO:0007669"/>
    <property type="project" value="InterPro"/>
</dbReference>